<evidence type="ECO:0000313" key="7">
    <source>
        <dbReference type="Proteomes" id="UP000226031"/>
    </source>
</evidence>
<dbReference type="GO" id="GO:0016491">
    <property type="term" value="F:oxidoreductase activity"/>
    <property type="evidence" value="ECO:0007669"/>
    <property type="project" value="UniProtKB-KW"/>
</dbReference>
<evidence type="ECO:0000313" key="6">
    <source>
        <dbReference type="EMBL" id="PGH35679.1"/>
    </source>
</evidence>
<dbReference type="Gene3D" id="3.40.50.720">
    <property type="entry name" value="NAD(P)-binding Rossmann-like Domain"/>
    <property type="match status" value="1"/>
</dbReference>
<keyword evidence="7" id="KW-1185">Reference proteome</keyword>
<keyword evidence="5" id="KW-0812">Transmembrane</keyword>
<dbReference type="PANTHER" id="PTHR24320">
    <property type="entry name" value="RETINOL DEHYDROGENASE"/>
    <property type="match status" value="1"/>
</dbReference>
<evidence type="ECO:0000256" key="4">
    <source>
        <dbReference type="SAM" id="MobiDB-lite"/>
    </source>
</evidence>
<dbReference type="InterPro" id="IPR036291">
    <property type="entry name" value="NAD(P)-bd_dom_sf"/>
</dbReference>
<dbReference type="STRING" id="73230.A0A2B7ZR68"/>
<keyword evidence="3" id="KW-0560">Oxidoreductase</keyword>
<dbReference type="PROSITE" id="PS00061">
    <property type="entry name" value="ADH_SHORT"/>
    <property type="match status" value="1"/>
</dbReference>
<dbReference type="SUPFAM" id="SSF51735">
    <property type="entry name" value="NAD(P)-binding Rossmann-fold domains"/>
    <property type="match status" value="1"/>
</dbReference>
<feature type="compositionally biased region" description="Low complexity" evidence="4">
    <location>
        <begin position="244"/>
        <end position="256"/>
    </location>
</feature>
<accession>A0A2B7ZR68</accession>
<feature type="region of interest" description="Disordered" evidence="4">
    <location>
        <begin position="221"/>
        <end position="256"/>
    </location>
</feature>
<evidence type="ECO:0000256" key="5">
    <source>
        <dbReference type="SAM" id="Phobius"/>
    </source>
</evidence>
<feature type="transmembrane region" description="Helical" evidence="5">
    <location>
        <begin position="345"/>
        <end position="370"/>
    </location>
</feature>
<feature type="transmembrane region" description="Helical" evidence="5">
    <location>
        <begin position="311"/>
        <end position="333"/>
    </location>
</feature>
<dbReference type="Proteomes" id="UP000226031">
    <property type="component" value="Unassembled WGS sequence"/>
</dbReference>
<dbReference type="AlphaFoldDB" id="A0A2B7ZR68"/>
<proteinExistence type="inferred from homology"/>
<dbReference type="PRINTS" id="PR00081">
    <property type="entry name" value="GDHRDH"/>
</dbReference>
<dbReference type="VEuPathDB" id="FungiDB:EMCG_03510"/>
<feature type="region of interest" description="Disordered" evidence="4">
    <location>
        <begin position="426"/>
        <end position="466"/>
    </location>
</feature>
<protein>
    <recommendedName>
        <fullName evidence="8">Alcohol dehydrogenase</fullName>
    </recommendedName>
</protein>
<sequence>MPVPLLAHWVVDGISSIPYAVPALKTAPLVALIVLLKSYFGGARNTSERPMHSKVVMITGGTSGIGASIAHTLASQGAQLILLTRHAPSDPFLVDYIEDLRKTTGNQLIYAEQVDLSSLYSIRTFATKWIDNAPPRRLDMVILCANTMKPSSANPRTTVDCLDEEWQVNYLANYHLLSILSPALRAQPADRDVRVIFGTCSSYIGAKLDLKTLEERTMRVAAASPASSNRDGRDSKSAKKPARTLNNNKTASNTKAAQTGMYATSKLALMIFAKSFQSHLSAYERPDKQPCNTRVLVVDPGFSRTPGTRRWITGGSLFGLLIYLMTWPIWWLLLKSPQQGSQSFLMAAMDIVLGAPAAIFGGAGVGAGLVGGKLIKECKEWDIVRKEVMDEKVGKELWELSSRQIEQRETEGAILRALEKKEREALEAERKKASASGADPEGGAGSDRGKGSKQQTAGSRRNKKAK</sequence>
<keyword evidence="5" id="KW-1133">Transmembrane helix</keyword>
<feature type="transmembrane region" description="Helical" evidence="5">
    <location>
        <begin position="20"/>
        <end position="40"/>
    </location>
</feature>
<dbReference type="InterPro" id="IPR002347">
    <property type="entry name" value="SDR_fam"/>
</dbReference>
<evidence type="ECO:0000256" key="1">
    <source>
        <dbReference type="ARBA" id="ARBA00006484"/>
    </source>
</evidence>
<comment type="caution">
    <text evidence="6">The sequence shown here is derived from an EMBL/GenBank/DDBJ whole genome shotgun (WGS) entry which is preliminary data.</text>
</comment>
<dbReference type="EMBL" id="PDND01000018">
    <property type="protein sequence ID" value="PGH35679.1"/>
    <property type="molecule type" value="Genomic_DNA"/>
</dbReference>
<evidence type="ECO:0000256" key="2">
    <source>
        <dbReference type="ARBA" id="ARBA00022857"/>
    </source>
</evidence>
<dbReference type="InterPro" id="IPR020904">
    <property type="entry name" value="Sc_DH/Rdtase_CS"/>
</dbReference>
<name>A0A2B7ZR68_9EURO</name>
<keyword evidence="5" id="KW-0472">Membrane</keyword>
<dbReference type="PANTHER" id="PTHR24320:SF285">
    <property type="entry name" value="RETINOL DEHYDROGENASE 14"/>
    <property type="match status" value="1"/>
</dbReference>
<organism evidence="6 7">
    <name type="scientific">[Emmonsia] crescens</name>
    <dbReference type="NCBI Taxonomy" id="73230"/>
    <lineage>
        <taxon>Eukaryota</taxon>
        <taxon>Fungi</taxon>
        <taxon>Dikarya</taxon>
        <taxon>Ascomycota</taxon>
        <taxon>Pezizomycotina</taxon>
        <taxon>Eurotiomycetes</taxon>
        <taxon>Eurotiomycetidae</taxon>
        <taxon>Onygenales</taxon>
        <taxon>Ajellomycetaceae</taxon>
        <taxon>Emergomyces</taxon>
    </lineage>
</organism>
<evidence type="ECO:0000256" key="3">
    <source>
        <dbReference type="ARBA" id="ARBA00023002"/>
    </source>
</evidence>
<keyword evidence="2" id="KW-0521">NADP</keyword>
<dbReference type="Pfam" id="PF00106">
    <property type="entry name" value="adh_short"/>
    <property type="match status" value="1"/>
</dbReference>
<comment type="similarity">
    <text evidence="1">Belongs to the short-chain dehydrogenases/reductases (SDR) family.</text>
</comment>
<gene>
    <name evidence="6" type="ORF">GX50_01527</name>
</gene>
<evidence type="ECO:0008006" key="8">
    <source>
        <dbReference type="Google" id="ProtNLM"/>
    </source>
</evidence>
<reference evidence="6 7" key="1">
    <citation type="submission" date="2017-10" db="EMBL/GenBank/DDBJ databases">
        <title>Comparative genomics in systemic dimorphic fungi from Ajellomycetaceae.</title>
        <authorList>
            <person name="Munoz J.F."/>
            <person name="Mcewen J.G."/>
            <person name="Clay O.K."/>
            <person name="Cuomo C.A."/>
        </authorList>
    </citation>
    <scope>NUCLEOTIDE SEQUENCE [LARGE SCALE GENOMIC DNA]</scope>
    <source>
        <strain evidence="6 7">UAMH4076</strain>
    </source>
</reference>